<proteinExistence type="predicted"/>
<dbReference type="Proteomes" id="UP001620397">
    <property type="component" value="Unassembled WGS sequence"/>
</dbReference>
<evidence type="ECO:0000313" key="3">
    <source>
        <dbReference type="Proteomes" id="UP001620397"/>
    </source>
</evidence>
<name>A0ABW8KEX5_9GAMM</name>
<dbReference type="EMBL" id="JADIKL010000001">
    <property type="protein sequence ID" value="MFK2929473.1"/>
    <property type="molecule type" value="Genomic_DNA"/>
</dbReference>
<accession>A0ABW8KEX5</accession>
<keyword evidence="3" id="KW-1185">Reference proteome</keyword>
<evidence type="ECO:0000256" key="1">
    <source>
        <dbReference type="SAM" id="MobiDB-lite"/>
    </source>
</evidence>
<dbReference type="RefSeq" id="WP_404535573.1">
    <property type="nucleotide sequence ID" value="NZ_JADIKL010000001.1"/>
</dbReference>
<sequence>MADTIKLLVAIGSDASLRYASPDELKCVLKEAGASVELTLAVELGNSASLRVELGIQQVEQVPQINAPGHGDDEEEETNVPLPEPPKPDRPSRPSTKRRRSR</sequence>
<feature type="region of interest" description="Disordered" evidence="1">
    <location>
        <begin position="61"/>
        <end position="102"/>
    </location>
</feature>
<protein>
    <submittedName>
        <fullName evidence="2">Uncharacterized protein</fullName>
    </submittedName>
</protein>
<organism evidence="2 3">
    <name type="scientific">Dyella agri</name>
    <dbReference type="NCBI Taxonomy" id="1926869"/>
    <lineage>
        <taxon>Bacteria</taxon>
        <taxon>Pseudomonadati</taxon>
        <taxon>Pseudomonadota</taxon>
        <taxon>Gammaproteobacteria</taxon>
        <taxon>Lysobacterales</taxon>
        <taxon>Rhodanobacteraceae</taxon>
        <taxon>Dyella</taxon>
    </lineage>
</organism>
<gene>
    <name evidence="2" type="ORF">ISP14_01595</name>
</gene>
<reference evidence="2 3" key="1">
    <citation type="submission" date="2020-10" db="EMBL/GenBank/DDBJ databases">
        <title>Phylogeny of dyella-like bacteria.</title>
        <authorList>
            <person name="Fu J."/>
        </authorList>
    </citation>
    <scope>NUCLEOTIDE SEQUENCE [LARGE SCALE GENOMIC DNA]</scope>
    <source>
        <strain evidence="2 3">DKC-1</strain>
    </source>
</reference>
<comment type="caution">
    <text evidence="2">The sequence shown here is derived from an EMBL/GenBank/DDBJ whole genome shotgun (WGS) entry which is preliminary data.</text>
</comment>
<evidence type="ECO:0000313" key="2">
    <source>
        <dbReference type="EMBL" id="MFK2929473.1"/>
    </source>
</evidence>